<evidence type="ECO:0000313" key="1">
    <source>
        <dbReference type="EMBL" id="EDM80092.1"/>
    </source>
</evidence>
<dbReference type="OrthoDB" id="255727at2"/>
<gene>
    <name evidence="1" type="ORF">PPSIR1_20734</name>
</gene>
<dbReference type="Gene3D" id="2.40.180.10">
    <property type="entry name" value="Catalase core domain"/>
    <property type="match status" value="1"/>
</dbReference>
<name>A6G2C3_9BACT</name>
<dbReference type="EMBL" id="ABCS01000014">
    <property type="protein sequence ID" value="EDM80092.1"/>
    <property type="molecule type" value="Genomic_DNA"/>
</dbReference>
<dbReference type="SUPFAM" id="SSF56634">
    <property type="entry name" value="Heme-dependent catalase-like"/>
    <property type="match status" value="1"/>
</dbReference>
<dbReference type="GO" id="GO:0020037">
    <property type="term" value="F:heme binding"/>
    <property type="evidence" value="ECO:0007669"/>
    <property type="project" value="InterPro"/>
</dbReference>
<sequence>MSIGDFFEETGLAMHEAFLTTLFAAAAKKTGGRSTHKIGIGAKGSVEVCAELPIPEHAFWRPGRRFDLAMRHANLNNLDDLSADYRGAALRLFEPGAELTDPDAGELDLLMNTGDSTVWCHVAMFAERMRLAVRGQLAKFYERHPAAEERYWGGLRRAPDNYEGLAYYSKVTTKYVGVDGVTRGCRYRLIPHVEGGEWDGVESGLPTQRDFDAGVEFTERWPEEERPKDLLRAAYDARLQKEVIQYRLQIVVRDVIEDWSHPVYDPCLPWDTDEHPWVDLARVRAEAPLPHAQLEPLAFSIAHAPESLGVFPADAADDYTSVGDLRSRLYAKAAAKRPR</sequence>
<evidence type="ECO:0008006" key="3">
    <source>
        <dbReference type="Google" id="ProtNLM"/>
    </source>
</evidence>
<reference evidence="1 2" key="1">
    <citation type="submission" date="2007-06" db="EMBL/GenBank/DDBJ databases">
        <authorList>
            <person name="Shimkets L."/>
            <person name="Ferriera S."/>
            <person name="Johnson J."/>
            <person name="Kravitz S."/>
            <person name="Beeson K."/>
            <person name="Sutton G."/>
            <person name="Rogers Y.-H."/>
            <person name="Friedman R."/>
            <person name="Frazier M."/>
            <person name="Venter J.C."/>
        </authorList>
    </citation>
    <scope>NUCLEOTIDE SEQUENCE [LARGE SCALE GENOMIC DNA]</scope>
    <source>
        <strain evidence="1 2">SIR-1</strain>
    </source>
</reference>
<dbReference type="RefSeq" id="WP_006970872.1">
    <property type="nucleotide sequence ID" value="NZ_ABCS01000014.1"/>
</dbReference>
<evidence type="ECO:0000313" key="2">
    <source>
        <dbReference type="Proteomes" id="UP000005801"/>
    </source>
</evidence>
<dbReference type="eggNOG" id="COG0753">
    <property type="taxonomic scope" value="Bacteria"/>
</dbReference>
<dbReference type="AlphaFoldDB" id="A6G2C3"/>
<accession>A6G2C3</accession>
<dbReference type="InterPro" id="IPR020835">
    <property type="entry name" value="Catalase_sf"/>
</dbReference>
<keyword evidence="2" id="KW-1185">Reference proteome</keyword>
<dbReference type="STRING" id="391625.PPSIR1_20734"/>
<protein>
    <recommendedName>
        <fullName evidence="3">Catalase</fullName>
    </recommendedName>
</protein>
<organism evidence="1 2">
    <name type="scientific">Plesiocystis pacifica SIR-1</name>
    <dbReference type="NCBI Taxonomy" id="391625"/>
    <lineage>
        <taxon>Bacteria</taxon>
        <taxon>Pseudomonadati</taxon>
        <taxon>Myxococcota</taxon>
        <taxon>Polyangia</taxon>
        <taxon>Nannocystales</taxon>
        <taxon>Nannocystaceae</taxon>
        <taxon>Plesiocystis</taxon>
    </lineage>
</organism>
<dbReference type="CDD" id="cd08151">
    <property type="entry name" value="AOS"/>
    <property type="match status" value="1"/>
</dbReference>
<proteinExistence type="predicted"/>
<comment type="caution">
    <text evidence="1">The sequence shown here is derived from an EMBL/GenBank/DDBJ whole genome shotgun (WGS) entry which is preliminary data.</text>
</comment>
<dbReference type="Proteomes" id="UP000005801">
    <property type="component" value="Unassembled WGS sequence"/>
</dbReference>